<organism evidence="4 5">
    <name type="scientific">Geoalkalibacter subterraneus</name>
    <dbReference type="NCBI Taxonomy" id="483547"/>
    <lineage>
        <taxon>Bacteria</taxon>
        <taxon>Pseudomonadati</taxon>
        <taxon>Thermodesulfobacteriota</taxon>
        <taxon>Desulfuromonadia</taxon>
        <taxon>Desulfuromonadales</taxon>
        <taxon>Geoalkalibacteraceae</taxon>
        <taxon>Geoalkalibacter</taxon>
    </lineage>
</organism>
<dbReference type="InterPro" id="IPR031107">
    <property type="entry name" value="Small_HSP"/>
</dbReference>
<evidence type="ECO:0000313" key="5">
    <source>
        <dbReference type="Proteomes" id="UP000035036"/>
    </source>
</evidence>
<dbReference type="HOGENOM" id="CLU_046737_12_0_7"/>
<dbReference type="PANTHER" id="PTHR11527">
    <property type="entry name" value="HEAT-SHOCK PROTEIN 20 FAMILY MEMBER"/>
    <property type="match status" value="1"/>
</dbReference>
<dbReference type="AlphaFoldDB" id="A0A0B5FH71"/>
<evidence type="ECO:0000256" key="1">
    <source>
        <dbReference type="PROSITE-ProRule" id="PRU00285"/>
    </source>
</evidence>
<evidence type="ECO:0000313" key="4">
    <source>
        <dbReference type="EMBL" id="AJF06723.1"/>
    </source>
</evidence>
<dbReference type="KEGG" id="gsb:GSUB_09475"/>
<evidence type="ECO:0000259" key="3">
    <source>
        <dbReference type="PROSITE" id="PS01031"/>
    </source>
</evidence>
<dbReference type="Gene3D" id="2.60.40.790">
    <property type="match status" value="1"/>
</dbReference>
<name>A0A0B5FH71_9BACT</name>
<dbReference type="InterPro" id="IPR008978">
    <property type="entry name" value="HSP20-like_chaperone"/>
</dbReference>
<evidence type="ECO:0000256" key="2">
    <source>
        <dbReference type="RuleBase" id="RU003616"/>
    </source>
</evidence>
<dbReference type="OrthoDB" id="9811615at2"/>
<dbReference type="SUPFAM" id="SSF49764">
    <property type="entry name" value="HSP20-like chaperones"/>
    <property type="match status" value="1"/>
</dbReference>
<protein>
    <submittedName>
        <fullName evidence="4">Heat-shock protein Hsp20</fullName>
    </submittedName>
</protein>
<dbReference type="InterPro" id="IPR002068">
    <property type="entry name" value="A-crystallin/Hsp20_dom"/>
</dbReference>
<sequence length="188" mass="21729">MDIKKWVPWNWFKKEEEGIGKMVPVKRENAKEQSGVPAHPLQQFHHEIDRLFDQAFRGFGLYPFGFDQPLFPRLADGILKPTLDLGATDKEYTITVELPGVDEKDVKLEIINDTLTISGEKKQEKEEKEKNYYRMERSYGSFQRVLSLPEDADQDKVNATFKRGVLTVTMPRKALPKSDVKQIEVKST</sequence>
<proteinExistence type="inferred from homology"/>
<dbReference type="RefSeq" id="WP_040200473.1">
    <property type="nucleotide sequence ID" value="NZ_CP010311.1"/>
</dbReference>
<dbReference type="CDD" id="cd06464">
    <property type="entry name" value="ACD_sHsps-like"/>
    <property type="match status" value="1"/>
</dbReference>
<dbReference type="STRING" id="483547.GSUB_09475"/>
<accession>A0A0B5FH71</accession>
<dbReference type="EMBL" id="CP010311">
    <property type="protein sequence ID" value="AJF06723.1"/>
    <property type="molecule type" value="Genomic_DNA"/>
</dbReference>
<comment type="similarity">
    <text evidence="1 2">Belongs to the small heat shock protein (HSP20) family.</text>
</comment>
<gene>
    <name evidence="4" type="ORF">GSUB_09475</name>
</gene>
<dbReference type="PROSITE" id="PS01031">
    <property type="entry name" value="SHSP"/>
    <property type="match status" value="1"/>
</dbReference>
<keyword evidence="5" id="KW-1185">Reference proteome</keyword>
<dbReference type="Pfam" id="PF00011">
    <property type="entry name" value="HSP20"/>
    <property type="match status" value="1"/>
</dbReference>
<feature type="domain" description="SHSP" evidence="3">
    <location>
        <begin position="74"/>
        <end position="188"/>
    </location>
</feature>
<dbReference type="Proteomes" id="UP000035036">
    <property type="component" value="Chromosome"/>
</dbReference>
<reference evidence="4 5" key="1">
    <citation type="journal article" date="2015" name="Genome Announc.">
        <title>Genomes of Geoalkalibacter ferrihydriticus Z-0531T and Geoalkalibacter subterraneus Red1T, Two Haloalkaliphilic Metal-Reducing Deltaproteobacteria.</title>
        <authorList>
            <person name="Badalamenti J.P."/>
            <person name="Krajmalnik-Brown R."/>
            <person name="Torres C.I."/>
            <person name="Bond D.R."/>
        </authorList>
    </citation>
    <scope>NUCLEOTIDE SEQUENCE [LARGE SCALE GENOMIC DNA]</scope>
    <source>
        <strain evidence="4 5">Red1</strain>
    </source>
</reference>